<sequence length="188" mass="21178">MNKLLFTGKTFRFMALVLPLAMWWGYKEVQNQFVQPQAVLVLGGSTRRLEREKFTAQFARKHPNIPIWITGGSPPKSTQRVFTKAGIDPKRLHLDYQAVDTVTNFTTLVDDLQARGINSVYLITSDFHMRRACVIGEIILGSRGIELKPVPVPSEKSPEPIEKSIRDGVRAILWVATGYTGTDEAQHK</sequence>
<dbReference type="CDD" id="cd06259">
    <property type="entry name" value="YdcF-like"/>
    <property type="match status" value="1"/>
</dbReference>
<dbReference type="Proteomes" id="UP001165986">
    <property type="component" value="Unassembled WGS sequence"/>
</dbReference>
<evidence type="ECO:0000313" key="3">
    <source>
        <dbReference type="Proteomes" id="UP001165986"/>
    </source>
</evidence>
<dbReference type="GO" id="GO:0005886">
    <property type="term" value="C:plasma membrane"/>
    <property type="evidence" value="ECO:0007669"/>
    <property type="project" value="TreeGrafter"/>
</dbReference>
<dbReference type="EMBL" id="VJXY01000001">
    <property type="protein sequence ID" value="MBD6614540.1"/>
    <property type="molecule type" value="Genomic_DNA"/>
</dbReference>
<evidence type="ECO:0000313" key="2">
    <source>
        <dbReference type="EMBL" id="MBD6614540.1"/>
    </source>
</evidence>
<accession>A0AA40SSN5</accession>
<organism evidence="2 3">
    <name type="scientific">Komarekiella delphini-convector SJRDD-AB1</name>
    <dbReference type="NCBI Taxonomy" id="2593771"/>
    <lineage>
        <taxon>Bacteria</taxon>
        <taxon>Bacillati</taxon>
        <taxon>Cyanobacteriota</taxon>
        <taxon>Cyanophyceae</taxon>
        <taxon>Nostocales</taxon>
        <taxon>Nostocaceae</taxon>
        <taxon>Komarekiella</taxon>
        <taxon>Komarekiella delphini-convector</taxon>
    </lineage>
</organism>
<dbReference type="PANTHER" id="PTHR30336">
    <property type="entry name" value="INNER MEMBRANE PROTEIN, PROBABLE PERMEASE"/>
    <property type="match status" value="1"/>
</dbReference>
<dbReference type="InterPro" id="IPR014729">
    <property type="entry name" value="Rossmann-like_a/b/a_fold"/>
</dbReference>
<dbReference type="InterPro" id="IPR003848">
    <property type="entry name" value="DUF218"/>
</dbReference>
<dbReference type="Pfam" id="PF02698">
    <property type="entry name" value="DUF218"/>
    <property type="match status" value="1"/>
</dbReference>
<dbReference type="Gene3D" id="3.40.50.620">
    <property type="entry name" value="HUPs"/>
    <property type="match status" value="1"/>
</dbReference>
<dbReference type="PANTHER" id="PTHR30336:SF20">
    <property type="entry name" value="DUF218 DOMAIN-CONTAINING PROTEIN"/>
    <property type="match status" value="1"/>
</dbReference>
<protein>
    <submittedName>
        <fullName evidence="2">YdcF family protein</fullName>
    </submittedName>
</protein>
<evidence type="ECO:0000259" key="1">
    <source>
        <dbReference type="Pfam" id="PF02698"/>
    </source>
</evidence>
<keyword evidence="3" id="KW-1185">Reference proteome</keyword>
<feature type="domain" description="DUF218" evidence="1">
    <location>
        <begin position="37"/>
        <end position="154"/>
    </location>
</feature>
<comment type="caution">
    <text evidence="2">The sequence shown here is derived from an EMBL/GenBank/DDBJ whole genome shotgun (WGS) entry which is preliminary data.</text>
</comment>
<dbReference type="InterPro" id="IPR051599">
    <property type="entry name" value="Cell_Envelope_Assoc"/>
</dbReference>
<dbReference type="AlphaFoldDB" id="A0AA40SSN5"/>
<reference evidence="2" key="1">
    <citation type="submission" date="2019-07" db="EMBL/GenBank/DDBJ databases">
        <title>Toxilogical consequences of a new and cryptic species of cyanobacteria (Komarekiella delphini-convector) recovered from the epidermis of a bottlenose dolphin and 1500 ft. in the air.</title>
        <authorList>
            <person name="Brown A.O."/>
            <person name="Dvorak P."/>
            <person name="Villanueva C.D."/>
            <person name="Foss A.J."/>
            <person name="Garvey A.D."/>
            <person name="Gibson Q.A."/>
            <person name="Johansen J.R."/>
            <person name="Casamatta D.A."/>
        </authorList>
    </citation>
    <scope>NUCLEOTIDE SEQUENCE</scope>
    <source>
        <strain evidence="2">SJRDD-AB1</strain>
    </source>
</reference>
<gene>
    <name evidence="2" type="ORF">FNW02_01295</name>
</gene>
<name>A0AA40SSN5_9NOST</name>
<proteinExistence type="predicted"/>